<dbReference type="RefSeq" id="WP_120549484.1">
    <property type="nucleotide sequence ID" value="NZ_RAWM01000031.1"/>
</dbReference>
<sequence>MSAAPRDRLYRLLPAVYRSRDALQGEPLRALLAIIEREMQAVEEDVGQLHDNWFIETCQEWVVPYIGDLLGVRDLIPVAPSLFSQRAYVANTLAYRRRKGTAAMLEQLARDVTGWPAHVVEFFQHVGTTQHVNHVRPHALRTPDLRDANALEWVSTPFEDALRTVDVRHIDNGRGKHNLANVGVFLWRLEAYPVEGAPAAAVVPGSEPGVDGPGFFRFSVLGNDTPLFNPQQSETAITTLSGEIHVPGRLRRRPLFDELEARRVALARGESPEELYFGAAPPFTLFLSNGSAALEPEKLLLCDLSTWHRPPDHLTYKDADGNDVEMPILAGVDPVTGRIAFAAGKAPDFLWATWSYGFSSEVGGGFYDRQDTLPPAEQRAVYRVSNTAPHSHATVGDALIAWWQDLNAGAARARDALIEIENSGLHGFDQLHVPAGVKLELRAANLQRPVLDVPGAPCVVRLDAGAQAVLNGVIVRGGSLDVRAGDDASLALRHCTLVPGLALRPDGSPADPAAPSLTLRGAGVGSCAVSLVRCITGPLIAGQATRLHVEDSIVDGLGGPALGALPEEAEALGEEPPPPASVDSGAAGRLTVVASTVLGDVEATVLELASDTLFTGRIDVVQRQKGCMRFSHVPAASHVPTRFRCQPAYAEDAPADVKEEVERRVWPVFTSLRYGDPGYCQLLVDADEGIRRGASDEGEMGVFHHLQQPQREANLRASLKDYLRFGLEAGIFFVT</sequence>
<reference evidence="2" key="1">
    <citation type="submission" date="2018-09" db="EMBL/GenBank/DDBJ databases">
        <authorList>
            <person name="Livingstone P.G."/>
            <person name="Whitworth D.E."/>
        </authorList>
    </citation>
    <scope>NUCLEOTIDE SEQUENCE [LARGE SCALE GENOMIC DNA]</scope>
    <source>
        <strain evidence="2">AB047A</strain>
    </source>
</reference>
<evidence type="ECO:0000313" key="2">
    <source>
        <dbReference type="Proteomes" id="UP000282656"/>
    </source>
</evidence>
<gene>
    <name evidence="1" type="ORF">D7X96_14180</name>
</gene>
<dbReference type="OrthoDB" id="626916at2"/>
<evidence type="ECO:0000313" key="1">
    <source>
        <dbReference type="EMBL" id="RKH69605.1"/>
    </source>
</evidence>
<protein>
    <recommendedName>
        <fullName evidence="3">Phage tail protein</fullName>
    </recommendedName>
</protein>
<comment type="caution">
    <text evidence="1">The sequence shown here is derived from an EMBL/GenBank/DDBJ whole genome shotgun (WGS) entry which is preliminary data.</text>
</comment>
<organism evidence="1 2">
    <name type="scientific">Corallococcus interemptor</name>
    <dbReference type="NCBI Taxonomy" id="2316720"/>
    <lineage>
        <taxon>Bacteria</taxon>
        <taxon>Pseudomonadati</taxon>
        <taxon>Myxococcota</taxon>
        <taxon>Myxococcia</taxon>
        <taxon>Myxococcales</taxon>
        <taxon>Cystobacterineae</taxon>
        <taxon>Myxococcaceae</taxon>
        <taxon>Corallococcus</taxon>
    </lineage>
</organism>
<dbReference type="Proteomes" id="UP000282656">
    <property type="component" value="Unassembled WGS sequence"/>
</dbReference>
<name>A0A3A8QTB1_9BACT</name>
<proteinExistence type="predicted"/>
<evidence type="ECO:0008006" key="3">
    <source>
        <dbReference type="Google" id="ProtNLM"/>
    </source>
</evidence>
<dbReference type="AlphaFoldDB" id="A0A3A8QTB1"/>
<keyword evidence="2" id="KW-1185">Reference proteome</keyword>
<dbReference type="EMBL" id="RAWM01000031">
    <property type="protein sequence ID" value="RKH69605.1"/>
    <property type="molecule type" value="Genomic_DNA"/>
</dbReference>
<accession>A0A3A8QTB1</accession>